<organism evidence="2 3">
    <name type="scientific">Kurthia gibsonii</name>
    <dbReference type="NCBI Taxonomy" id="33946"/>
    <lineage>
        <taxon>Bacteria</taxon>
        <taxon>Bacillati</taxon>
        <taxon>Bacillota</taxon>
        <taxon>Bacilli</taxon>
        <taxon>Bacillales</taxon>
        <taxon>Caryophanaceae</taxon>
        <taxon>Kurthia</taxon>
    </lineage>
</organism>
<evidence type="ECO:0000256" key="1">
    <source>
        <dbReference type="SAM" id="SignalP"/>
    </source>
</evidence>
<evidence type="ECO:0000313" key="3">
    <source>
        <dbReference type="Proteomes" id="UP001398420"/>
    </source>
</evidence>
<dbReference type="SUPFAM" id="SSF89260">
    <property type="entry name" value="Collagen-binding domain"/>
    <property type="match status" value="3"/>
</dbReference>
<dbReference type="Gene3D" id="2.60.120.380">
    <property type="match status" value="3"/>
</dbReference>
<evidence type="ECO:0000313" key="2">
    <source>
        <dbReference type="EMBL" id="MEL5989386.1"/>
    </source>
</evidence>
<feature type="chain" id="PRO_5045649220" evidence="1">
    <location>
        <begin position="26"/>
        <end position="449"/>
    </location>
</feature>
<dbReference type="EMBL" id="JBCEWA010000012">
    <property type="protein sequence ID" value="MEL5989386.1"/>
    <property type="molecule type" value="Genomic_DNA"/>
</dbReference>
<keyword evidence="1" id="KW-0732">Signal</keyword>
<reference evidence="2 3" key="1">
    <citation type="submission" date="2024-04" db="EMBL/GenBank/DDBJ databases">
        <authorList>
            <person name="Wu Y.S."/>
            <person name="Zhang L."/>
        </authorList>
    </citation>
    <scope>NUCLEOTIDE SEQUENCE [LARGE SCALE GENOMIC DNA]</scope>
    <source>
        <strain evidence="2 3">KG-01</strain>
    </source>
</reference>
<name>A0ABU9LNV5_9BACL</name>
<gene>
    <name evidence="2" type="ORF">AAF454_13315</name>
</gene>
<comment type="caution">
    <text evidence="2">The sequence shown here is derived from an EMBL/GenBank/DDBJ whole genome shotgun (WGS) entry which is preliminary data.</text>
</comment>
<protein>
    <submittedName>
        <fullName evidence="2">Uncharacterized protein</fullName>
    </submittedName>
</protein>
<accession>A0ABU9LNV5</accession>
<feature type="signal peptide" evidence="1">
    <location>
        <begin position="1"/>
        <end position="25"/>
    </location>
</feature>
<dbReference type="RefSeq" id="WP_342303158.1">
    <property type="nucleotide sequence ID" value="NZ_JBCEWA010000012.1"/>
</dbReference>
<keyword evidence="3" id="KW-1185">Reference proteome</keyword>
<sequence>MKKFFFTCFIAFALYFIMVSPQAKAADYPVIQSGQKIEGTLGDDDRVLYQINVKKPSYLEIKPTSYSSDLYFSLLNEEQDEIDYIYGDFGDAASTTPVTRTMGEYLEPGIYYIEAYSRGYDNEHFKYHFTATVKDSETSEVEPNNGSELAMTIKPTQKPVIAQISWNDSTDFYKVTLDKPGKLSVKVTAYMQYMNLQIYDANLEEIADWDDYYGGSKLTSKVKQSDYYLEKGTYYIEASKTYSDYTGKYKIETKFSKTSNNEKEPNNGIEQAQKLSPNVQSVTGLISWSDPSDFYKVVVSKTGVLNVHMTVYQSMNLEVYNRDGDTLLDRWIYKSSNTSSDKWSTSLNVKKGTYYVQVFGNTGLYKLNVKVPEMLPKSPKAKATKTKVTGTTYANGKITAKIGSKKYTGKSNSKGAFSIKIPTQKVKTKVYVSVTTDAGTSKSTKVQVK</sequence>
<dbReference type="Proteomes" id="UP001398420">
    <property type="component" value="Unassembled WGS sequence"/>
</dbReference>
<proteinExistence type="predicted"/>